<protein>
    <recommendedName>
        <fullName evidence="4">Ubiquitin 3 binding protein But2 C-terminal domain-containing protein</fullName>
    </recommendedName>
</protein>
<sequence length="213" mass="22771">MRLSLVALLGLPYIILAVCNDELVEKNVLTAQNSTSNLVDPNAISGSGSHDNANLCTMSTAGPSGILISPKAGMVFKNHVGNVGNVEVIYQGVSDGSNSFGARTCTIDVHLAPKQKVQAKTPSGSSREPLINLNSSLVVSLARGMRPHDSGSSQPIWANFVPPPGVCGEYHLVVYERQLFKDTVIHFQSAAPVIKFECARAFPKIYKPNAHFT</sequence>
<evidence type="ECO:0008006" key="4">
    <source>
        <dbReference type="Google" id="ProtNLM"/>
    </source>
</evidence>
<feature type="chain" id="PRO_5040491712" description="Ubiquitin 3 binding protein But2 C-terminal domain-containing protein" evidence="1">
    <location>
        <begin position="18"/>
        <end position="213"/>
    </location>
</feature>
<organism evidence="2 3">
    <name type="scientific">Austropuccinia psidii MF-1</name>
    <dbReference type="NCBI Taxonomy" id="1389203"/>
    <lineage>
        <taxon>Eukaryota</taxon>
        <taxon>Fungi</taxon>
        <taxon>Dikarya</taxon>
        <taxon>Basidiomycota</taxon>
        <taxon>Pucciniomycotina</taxon>
        <taxon>Pucciniomycetes</taxon>
        <taxon>Pucciniales</taxon>
        <taxon>Sphaerophragmiaceae</taxon>
        <taxon>Austropuccinia</taxon>
    </lineage>
</organism>
<comment type="caution">
    <text evidence="2">The sequence shown here is derived from an EMBL/GenBank/DDBJ whole genome shotgun (WGS) entry which is preliminary data.</text>
</comment>
<dbReference type="EMBL" id="AVOT02000471">
    <property type="protein sequence ID" value="MBW0463033.1"/>
    <property type="molecule type" value="Genomic_DNA"/>
</dbReference>
<keyword evidence="1" id="KW-0732">Signal</keyword>
<name>A0A9Q3BDB4_9BASI</name>
<feature type="signal peptide" evidence="1">
    <location>
        <begin position="1"/>
        <end position="17"/>
    </location>
</feature>
<dbReference type="AlphaFoldDB" id="A0A9Q3BDB4"/>
<evidence type="ECO:0000313" key="3">
    <source>
        <dbReference type="Proteomes" id="UP000765509"/>
    </source>
</evidence>
<gene>
    <name evidence="2" type="ORF">O181_002748</name>
</gene>
<evidence type="ECO:0000256" key="1">
    <source>
        <dbReference type="SAM" id="SignalP"/>
    </source>
</evidence>
<keyword evidence="3" id="KW-1185">Reference proteome</keyword>
<reference evidence="2" key="1">
    <citation type="submission" date="2021-03" db="EMBL/GenBank/DDBJ databases">
        <title>Draft genome sequence of rust myrtle Austropuccinia psidii MF-1, a brazilian biotype.</title>
        <authorList>
            <person name="Quecine M.C."/>
            <person name="Pachon D.M.R."/>
            <person name="Bonatelli M.L."/>
            <person name="Correr F.H."/>
            <person name="Franceschini L.M."/>
            <person name="Leite T.F."/>
            <person name="Margarido G.R.A."/>
            <person name="Almeida C.A."/>
            <person name="Ferrarezi J.A."/>
            <person name="Labate C.A."/>
        </authorList>
    </citation>
    <scope>NUCLEOTIDE SEQUENCE</scope>
    <source>
        <strain evidence="2">MF-1</strain>
    </source>
</reference>
<dbReference type="Proteomes" id="UP000765509">
    <property type="component" value="Unassembled WGS sequence"/>
</dbReference>
<evidence type="ECO:0000313" key="2">
    <source>
        <dbReference type="EMBL" id="MBW0463033.1"/>
    </source>
</evidence>
<proteinExistence type="predicted"/>
<accession>A0A9Q3BDB4</accession>
<dbReference type="OrthoDB" id="2504656at2759"/>